<dbReference type="PANTHER" id="PTHR46621:SF1">
    <property type="entry name" value="SNRNA-ACTIVATING PROTEIN COMPLEX SUBUNIT 4"/>
    <property type="match status" value="1"/>
</dbReference>
<evidence type="ECO:0000259" key="7">
    <source>
        <dbReference type="PROSITE" id="PS51294"/>
    </source>
</evidence>
<feature type="compositionally biased region" description="Basic residues" evidence="5">
    <location>
        <begin position="718"/>
        <end position="728"/>
    </location>
</feature>
<feature type="domain" description="Myb-like" evidence="6">
    <location>
        <begin position="295"/>
        <end position="342"/>
    </location>
</feature>
<feature type="compositionally biased region" description="Low complexity" evidence="5">
    <location>
        <begin position="483"/>
        <end position="497"/>
    </location>
</feature>
<feature type="compositionally biased region" description="Basic residues" evidence="5">
    <location>
        <begin position="682"/>
        <end position="698"/>
    </location>
</feature>
<feature type="compositionally biased region" description="Low complexity" evidence="5">
    <location>
        <begin position="763"/>
        <end position="772"/>
    </location>
</feature>
<feature type="compositionally biased region" description="Polar residues" evidence="5">
    <location>
        <begin position="610"/>
        <end position="625"/>
    </location>
</feature>
<organism evidence="8 9">
    <name type="scientific">Cylindrobasidium torrendii FP15055 ss-10</name>
    <dbReference type="NCBI Taxonomy" id="1314674"/>
    <lineage>
        <taxon>Eukaryota</taxon>
        <taxon>Fungi</taxon>
        <taxon>Dikarya</taxon>
        <taxon>Basidiomycota</taxon>
        <taxon>Agaricomycotina</taxon>
        <taxon>Agaricomycetes</taxon>
        <taxon>Agaricomycetidae</taxon>
        <taxon>Agaricales</taxon>
        <taxon>Marasmiineae</taxon>
        <taxon>Physalacriaceae</taxon>
        <taxon>Cylindrobasidium</taxon>
    </lineage>
</organism>
<dbReference type="STRING" id="1314674.A0A0D7BRX0"/>
<feature type="domain" description="HTH myb-type" evidence="7">
    <location>
        <begin position="190"/>
        <end position="247"/>
    </location>
</feature>
<feature type="compositionally biased region" description="Pro residues" evidence="5">
    <location>
        <begin position="431"/>
        <end position="456"/>
    </location>
</feature>
<feature type="domain" description="Myb-like" evidence="6">
    <location>
        <begin position="345"/>
        <end position="396"/>
    </location>
</feature>
<dbReference type="GO" id="GO:0000978">
    <property type="term" value="F:RNA polymerase II cis-regulatory region sequence-specific DNA binding"/>
    <property type="evidence" value="ECO:0007669"/>
    <property type="project" value="TreeGrafter"/>
</dbReference>
<reference evidence="8 9" key="1">
    <citation type="journal article" date="2015" name="Fungal Genet. Biol.">
        <title>Evolution of novel wood decay mechanisms in Agaricales revealed by the genome sequences of Fistulina hepatica and Cylindrobasidium torrendii.</title>
        <authorList>
            <person name="Floudas D."/>
            <person name="Held B.W."/>
            <person name="Riley R."/>
            <person name="Nagy L.G."/>
            <person name="Koehler G."/>
            <person name="Ransdell A.S."/>
            <person name="Younus H."/>
            <person name="Chow J."/>
            <person name="Chiniquy J."/>
            <person name="Lipzen A."/>
            <person name="Tritt A."/>
            <person name="Sun H."/>
            <person name="Haridas S."/>
            <person name="LaButti K."/>
            <person name="Ohm R.A."/>
            <person name="Kues U."/>
            <person name="Blanchette R.A."/>
            <person name="Grigoriev I.V."/>
            <person name="Minto R.E."/>
            <person name="Hibbett D.S."/>
        </authorList>
    </citation>
    <scope>NUCLEOTIDE SEQUENCE [LARGE SCALE GENOMIC DNA]</scope>
    <source>
        <strain evidence="8 9">FP15055 ss-10</strain>
    </source>
</reference>
<protein>
    <submittedName>
        <fullName evidence="8">Uncharacterized protein</fullName>
    </submittedName>
</protein>
<dbReference type="SMART" id="SM00717">
    <property type="entry name" value="SANT"/>
    <property type="match status" value="5"/>
</dbReference>
<feature type="region of interest" description="Disordered" evidence="5">
    <location>
        <begin position="431"/>
        <end position="497"/>
    </location>
</feature>
<dbReference type="GO" id="GO:0042796">
    <property type="term" value="P:snRNA transcription by RNA polymerase III"/>
    <property type="evidence" value="ECO:0007669"/>
    <property type="project" value="TreeGrafter"/>
</dbReference>
<sequence>MNPPAPQPSELRVVLDRVIQPSDVLPFALEANKAHQSALTEHAQSLTDELKELDKLLHLAERAEELDNDQVQMSIQLSGTKKAFGLVSSNALAQPDSPFASEAAERMQYLQLTTPRTWKPRELDLFDDAVRDANKRAQALDIRENGTSSIDIDTNTEGIDWSFVAEKMGDILSNKCTPEECRYKWLHDRHPNINKKEWTPAEVTNLRLIIDHLGRPINWLDVATELQTNRLPADCLRKHQQNQHRTAYKWSSVEEGRLQEAVVMYGEGNWGLVARYVAEDVTALHCETRYNRLVSTSANKGPWTAEEDARLDETIKAWGQAWTDVAAVLGSGRSHDQCRERFLERKKAASQPWTDGEDLHLLSAHRYHGDNWPMLAAILNTKRTEADVRSRFIKLNSTRMAQRAYHMQVPPMPPPGTVEFIDVPYVRPPVPVPPLRPPPTTSQPQPQPQPVPPAPLPATQAEAAPSQRREAEKPTATPKSTPAQGSQQGQPSSLPLSSRRAQWNYLYPEVAFGQQAPSQPVGQANIQQPGNSAPMQIQWQHHWSHGPEGDSQPGAIPVPESPMEPITGTGDFIAGSPNPVDVPVNSSAGPSNAQPATPANSHEEEVAESSRPSQASSEPAIQPTTRPRPRMLGRTSTVTAPVAGPSNSQAFDTVDNRVAERHEEEESDLSEPPVVVVPTSTRRGRSKPSAKPARATRRGQKDVEMAGTGHDPSPPAPARKRRATKKRTTRDSDEDVEMGSGEEEPVAAPARTSQRGVAKRASARLAKSSKTANDQPGQTESEEAEPVQAPATRGKGKPRKKAP</sequence>
<dbReference type="Proteomes" id="UP000054007">
    <property type="component" value="Unassembled WGS sequence"/>
</dbReference>
<dbReference type="InterPro" id="IPR009057">
    <property type="entry name" value="Homeodomain-like_sf"/>
</dbReference>
<feature type="domain" description="Myb-like" evidence="6">
    <location>
        <begin position="242"/>
        <end position="294"/>
    </location>
</feature>
<dbReference type="Gene3D" id="1.10.10.60">
    <property type="entry name" value="Homeodomain-like"/>
    <property type="match status" value="3"/>
</dbReference>
<dbReference type="Pfam" id="PF00249">
    <property type="entry name" value="Myb_DNA-binding"/>
    <property type="match status" value="2"/>
</dbReference>
<dbReference type="CDD" id="cd00167">
    <property type="entry name" value="SANT"/>
    <property type="match status" value="3"/>
</dbReference>
<dbReference type="GO" id="GO:0001006">
    <property type="term" value="F:RNA polymerase III type 3 promoter sequence-specific DNA binding"/>
    <property type="evidence" value="ECO:0007669"/>
    <property type="project" value="TreeGrafter"/>
</dbReference>
<feature type="compositionally biased region" description="Acidic residues" evidence="5">
    <location>
        <begin position="732"/>
        <end position="745"/>
    </location>
</feature>
<dbReference type="GO" id="GO:0019185">
    <property type="term" value="C:snRNA-activating protein complex"/>
    <property type="evidence" value="ECO:0007669"/>
    <property type="project" value="TreeGrafter"/>
</dbReference>
<evidence type="ECO:0000256" key="3">
    <source>
        <dbReference type="ARBA" id="ARBA00023163"/>
    </source>
</evidence>
<evidence type="ECO:0000259" key="6">
    <source>
        <dbReference type="PROSITE" id="PS50090"/>
    </source>
</evidence>
<dbReference type="EMBL" id="KN880439">
    <property type="protein sequence ID" value="KIY72995.1"/>
    <property type="molecule type" value="Genomic_DNA"/>
</dbReference>
<evidence type="ECO:0000256" key="5">
    <source>
        <dbReference type="SAM" id="MobiDB-lite"/>
    </source>
</evidence>
<keyword evidence="9" id="KW-1185">Reference proteome</keyword>
<dbReference type="GO" id="GO:0042795">
    <property type="term" value="P:snRNA transcription by RNA polymerase II"/>
    <property type="evidence" value="ECO:0007669"/>
    <property type="project" value="TreeGrafter"/>
</dbReference>
<keyword evidence="1" id="KW-0805">Transcription regulation</keyword>
<evidence type="ECO:0000256" key="2">
    <source>
        <dbReference type="ARBA" id="ARBA00023125"/>
    </source>
</evidence>
<evidence type="ECO:0000313" key="9">
    <source>
        <dbReference type="Proteomes" id="UP000054007"/>
    </source>
</evidence>
<keyword evidence="3" id="KW-0804">Transcription</keyword>
<dbReference type="PROSITE" id="PS51294">
    <property type="entry name" value="HTH_MYB"/>
    <property type="match status" value="3"/>
</dbReference>
<keyword evidence="2" id="KW-0238">DNA-binding</keyword>
<feature type="domain" description="Myb-like" evidence="6">
    <location>
        <begin position="190"/>
        <end position="235"/>
    </location>
</feature>
<dbReference type="Pfam" id="PF13921">
    <property type="entry name" value="Myb_DNA-bind_6"/>
    <property type="match status" value="1"/>
</dbReference>
<feature type="domain" description="HTH myb-type" evidence="7">
    <location>
        <begin position="351"/>
        <end position="400"/>
    </location>
</feature>
<feature type="compositionally biased region" description="Polar residues" evidence="5">
    <location>
        <begin position="584"/>
        <end position="600"/>
    </location>
</feature>
<dbReference type="InterPro" id="IPR051575">
    <property type="entry name" value="Myb-like_DNA-bd"/>
</dbReference>
<gene>
    <name evidence="8" type="ORF">CYLTODRAFT_417506</name>
</gene>
<dbReference type="OrthoDB" id="2143914at2759"/>
<dbReference type="InterPro" id="IPR001005">
    <property type="entry name" value="SANT/Myb"/>
</dbReference>
<feature type="compositionally biased region" description="Polar residues" evidence="5">
    <location>
        <begin position="634"/>
        <end position="651"/>
    </location>
</feature>
<keyword evidence="4" id="KW-0539">Nucleus</keyword>
<dbReference type="PANTHER" id="PTHR46621">
    <property type="entry name" value="SNRNA-ACTIVATING PROTEIN COMPLEX SUBUNIT 4"/>
    <property type="match status" value="1"/>
</dbReference>
<dbReference type="SUPFAM" id="SSF46689">
    <property type="entry name" value="Homeodomain-like"/>
    <property type="match status" value="3"/>
</dbReference>
<dbReference type="InterPro" id="IPR017930">
    <property type="entry name" value="Myb_dom"/>
</dbReference>
<name>A0A0D7BRX0_9AGAR</name>
<feature type="compositionally biased region" description="Basic and acidic residues" evidence="5">
    <location>
        <begin position="654"/>
        <end position="664"/>
    </location>
</feature>
<feature type="compositionally biased region" description="Polar residues" evidence="5">
    <location>
        <begin position="515"/>
        <end position="541"/>
    </location>
</feature>
<feature type="domain" description="HTH myb-type" evidence="7">
    <location>
        <begin position="299"/>
        <end position="350"/>
    </location>
</feature>
<feature type="compositionally biased region" description="Basic residues" evidence="5">
    <location>
        <begin position="794"/>
        <end position="803"/>
    </location>
</feature>
<evidence type="ECO:0000256" key="1">
    <source>
        <dbReference type="ARBA" id="ARBA00023015"/>
    </source>
</evidence>
<dbReference type="PROSITE" id="PS50090">
    <property type="entry name" value="MYB_LIKE"/>
    <property type="match status" value="4"/>
</dbReference>
<feature type="region of interest" description="Disordered" evidence="5">
    <location>
        <begin position="514"/>
        <end position="803"/>
    </location>
</feature>
<accession>A0A0D7BRX0</accession>
<evidence type="ECO:0000313" key="8">
    <source>
        <dbReference type="EMBL" id="KIY72995.1"/>
    </source>
</evidence>
<proteinExistence type="predicted"/>
<dbReference type="AlphaFoldDB" id="A0A0D7BRX0"/>
<evidence type="ECO:0000256" key="4">
    <source>
        <dbReference type="ARBA" id="ARBA00023242"/>
    </source>
</evidence>